<dbReference type="EMBL" id="BDDD01002005">
    <property type="protein sequence ID" value="GAV79589.1"/>
    <property type="molecule type" value="Genomic_DNA"/>
</dbReference>
<evidence type="ECO:0000313" key="2">
    <source>
        <dbReference type="EMBL" id="GAV79589.1"/>
    </source>
</evidence>
<feature type="repeat" description="ANK" evidence="1">
    <location>
        <begin position="128"/>
        <end position="160"/>
    </location>
</feature>
<name>A0A1Q3CH98_CEPFO</name>
<dbReference type="Proteomes" id="UP000187406">
    <property type="component" value="Unassembled WGS sequence"/>
</dbReference>
<sequence>KTLLAVRFFCGCVRRSFNDLQFYVILSLVAGVFVGNSFDDDDGEYSHALFPDHRLQLAIINDGKDEVINMTEGFVQSGQLMLFTDLFTARVLAHLMGFVTEYLATNCATAFVRGEASLRVDLNVPLPHGSYPLHHAASVFSLHLIDLYLQHGANIGVVYNGLLPLNVALEKLCYHNYLVDWTPKDSIFKLITILCLPQMVRLHFFYRFFNLYVKMSFKIDC</sequence>
<accession>A0A1Q3CH98</accession>
<dbReference type="SUPFAM" id="SSF48403">
    <property type="entry name" value="Ankyrin repeat"/>
    <property type="match status" value="1"/>
</dbReference>
<keyword evidence="3" id="KW-1185">Reference proteome</keyword>
<evidence type="ECO:0000313" key="3">
    <source>
        <dbReference type="Proteomes" id="UP000187406"/>
    </source>
</evidence>
<gene>
    <name evidence="2" type="ORF">CFOL_v3_23054</name>
</gene>
<dbReference type="OrthoDB" id="673776at2759"/>
<dbReference type="PROSITE" id="PS50297">
    <property type="entry name" value="ANK_REP_REGION"/>
    <property type="match status" value="1"/>
</dbReference>
<dbReference type="InterPro" id="IPR036770">
    <property type="entry name" value="Ankyrin_rpt-contain_sf"/>
</dbReference>
<dbReference type="PROSITE" id="PS50088">
    <property type="entry name" value="ANK_REPEAT"/>
    <property type="match status" value="1"/>
</dbReference>
<organism evidence="2 3">
    <name type="scientific">Cephalotus follicularis</name>
    <name type="common">Albany pitcher plant</name>
    <dbReference type="NCBI Taxonomy" id="3775"/>
    <lineage>
        <taxon>Eukaryota</taxon>
        <taxon>Viridiplantae</taxon>
        <taxon>Streptophyta</taxon>
        <taxon>Embryophyta</taxon>
        <taxon>Tracheophyta</taxon>
        <taxon>Spermatophyta</taxon>
        <taxon>Magnoliopsida</taxon>
        <taxon>eudicotyledons</taxon>
        <taxon>Gunneridae</taxon>
        <taxon>Pentapetalae</taxon>
        <taxon>rosids</taxon>
        <taxon>fabids</taxon>
        <taxon>Oxalidales</taxon>
        <taxon>Cephalotaceae</taxon>
        <taxon>Cephalotus</taxon>
    </lineage>
</organism>
<proteinExistence type="predicted"/>
<protein>
    <submittedName>
        <fullName evidence="2">Uncharacterized protein</fullName>
    </submittedName>
</protein>
<dbReference type="InParanoid" id="A0A1Q3CH98"/>
<dbReference type="InterPro" id="IPR002110">
    <property type="entry name" value="Ankyrin_rpt"/>
</dbReference>
<reference evidence="3" key="1">
    <citation type="submission" date="2016-04" db="EMBL/GenBank/DDBJ databases">
        <title>Cephalotus genome sequencing.</title>
        <authorList>
            <person name="Fukushima K."/>
            <person name="Hasebe M."/>
            <person name="Fang X."/>
        </authorList>
    </citation>
    <scope>NUCLEOTIDE SEQUENCE [LARGE SCALE GENOMIC DNA]</scope>
    <source>
        <strain evidence="3">cv. St1</strain>
    </source>
</reference>
<dbReference type="AlphaFoldDB" id="A0A1Q3CH98"/>
<keyword evidence="1" id="KW-0040">ANK repeat</keyword>
<feature type="non-terminal residue" evidence="2">
    <location>
        <position position="1"/>
    </location>
</feature>
<evidence type="ECO:0000256" key="1">
    <source>
        <dbReference type="PROSITE-ProRule" id="PRU00023"/>
    </source>
</evidence>
<comment type="caution">
    <text evidence="2">The sequence shown here is derived from an EMBL/GenBank/DDBJ whole genome shotgun (WGS) entry which is preliminary data.</text>
</comment>